<dbReference type="EnsemblMetazoa" id="ACUA018679-RA">
    <property type="protein sequence ID" value="ACUA018679-PA"/>
    <property type="gene ID" value="ACUA018679"/>
</dbReference>
<dbReference type="EMBL" id="AXCM01004414">
    <property type="status" value="NOT_ANNOTATED_CDS"/>
    <property type="molecule type" value="Genomic_DNA"/>
</dbReference>
<dbReference type="AlphaFoldDB" id="A0A182MHW4"/>
<proteinExistence type="predicted"/>
<evidence type="ECO:0000313" key="2">
    <source>
        <dbReference type="Proteomes" id="UP000075883"/>
    </source>
</evidence>
<accession>A0A182MHW4</accession>
<reference evidence="1" key="2">
    <citation type="submission" date="2020-05" db="UniProtKB">
        <authorList>
            <consortium name="EnsemblMetazoa"/>
        </authorList>
    </citation>
    <scope>IDENTIFICATION</scope>
    <source>
        <strain evidence="1">A-37</strain>
    </source>
</reference>
<evidence type="ECO:0000313" key="1">
    <source>
        <dbReference type="EnsemblMetazoa" id="ACUA018679-PA"/>
    </source>
</evidence>
<reference evidence="2" key="1">
    <citation type="submission" date="2013-09" db="EMBL/GenBank/DDBJ databases">
        <title>The Genome Sequence of Anopheles culicifacies species A.</title>
        <authorList>
            <consortium name="The Broad Institute Genomics Platform"/>
            <person name="Neafsey D.E."/>
            <person name="Besansky N."/>
            <person name="Howell P."/>
            <person name="Walton C."/>
            <person name="Young S.K."/>
            <person name="Zeng Q."/>
            <person name="Gargeya S."/>
            <person name="Fitzgerald M."/>
            <person name="Haas B."/>
            <person name="Abouelleil A."/>
            <person name="Allen A.W."/>
            <person name="Alvarado L."/>
            <person name="Arachchi H.M."/>
            <person name="Berlin A.M."/>
            <person name="Chapman S.B."/>
            <person name="Gainer-Dewar J."/>
            <person name="Goldberg J."/>
            <person name="Griggs A."/>
            <person name="Gujja S."/>
            <person name="Hansen M."/>
            <person name="Howarth C."/>
            <person name="Imamovic A."/>
            <person name="Ireland A."/>
            <person name="Larimer J."/>
            <person name="McCowan C."/>
            <person name="Murphy C."/>
            <person name="Pearson M."/>
            <person name="Poon T.W."/>
            <person name="Priest M."/>
            <person name="Roberts A."/>
            <person name="Saif S."/>
            <person name="Shea T."/>
            <person name="Sisk P."/>
            <person name="Sykes S."/>
            <person name="Wortman J."/>
            <person name="Nusbaum C."/>
            <person name="Birren B."/>
        </authorList>
    </citation>
    <scope>NUCLEOTIDE SEQUENCE [LARGE SCALE GENOMIC DNA]</scope>
    <source>
        <strain evidence="2">A-37</strain>
    </source>
</reference>
<organism evidence="1 2">
    <name type="scientific">Anopheles culicifacies</name>
    <dbReference type="NCBI Taxonomy" id="139723"/>
    <lineage>
        <taxon>Eukaryota</taxon>
        <taxon>Metazoa</taxon>
        <taxon>Ecdysozoa</taxon>
        <taxon>Arthropoda</taxon>
        <taxon>Hexapoda</taxon>
        <taxon>Insecta</taxon>
        <taxon>Pterygota</taxon>
        <taxon>Neoptera</taxon>
        <taxon>Endopterygota</taxon>
        <taxon>Diptera</taxon>
        <taxon>Nematocera</taxon>
        <taxon>Culicoidea</taxon>
        <taxon>Culicidae</taxon>
        <taxon>Anophelinae</taxon>
        <taxon>Anopheles</taxon>
        <taxon>culicifacies species complex</taxon>
    </lineage>
</organism>
<dbReference type="Proteomes" id="UP000075883">
    <property type="component" value="Unassembled WGS sequence"/>
</dbReference>
<protein>
    <submittedName>
        <fullName evidence="1">Uncharacterized protein</fullName>
    </submittedName>
</protein>
<keyword evidence="2" id="KW-1185">Reference proteome</keyword>
<sequence>MTARFGQLCAEVTITDNNTGKRPIAGTYLHGYAFAICVNYTSRNFSRCDSSQTARKITRMNLLANDLHHQNISMQISQINLEDRTSQLINGFSDPSRTNMIIFQLWQDFVQCTQSGSSKKSYLPHSSSQRFP</sequence>
<name>A0A182MHW4_9DIPT</name>
<dbReference type="VEuPathDB" id="VectorBase:ACUA018679"/>